<dbReference type="Pfam" id="PF04736">
    <property type="entry name" value="Eclosion"/>
    <property type="match status" value="1"/>
</dbReference>
<dbReference type="EMBL" id="KQ423130">
    <property type="protein sequence ID" value="KOF73527.1"/>
    <property type="molecule type" value="Genomic_DNA"/>
</dbReference>
<reference evidence="2" key="1">
    <citation type="submission" date="2015-07" db="EMBL/GenBank/DDBJ databases">
        <title>MeaNS - Measles Nucleotide Surveillance Program.</title>
        <authorList>
            <person name="Tran T."/>
            <person name="Druce J."/>
        </authorList>
    </citation>
    <scope>NUCLEOTIDE SEQUENCE</scope>
    <source>
        <strain evidence="2">UCB-OBI-ISO-001</strain>
        <tissue evidence="2">Gonad</tissue>
    </source>
</reference>
<dbReference type="GO" id="GO:0007218">
    <property type="term" value="P:neuropeptide signaling pathway"/>
    <property type="evidence" value="ECO:0007669"/>
    <property type="project" value="InterPro"/>
</dbReference>
<feature type="signal peptide" evidence="1">
    <location>
        <begin position="1"/>
        <end position="20"/>
    </location>
</feature>
<dbReference type="GO" id="GO:0008255">
    <property type="term" value="F:ecdysis-triggering hormone activity"/>
    <property type="evidence" value="ECO:0007669"/>
    <property type="project" value="InterPro"/>
</dbReference>
<evidence type="ECO:0000256" key="1">
    <source>
        <dbReference type="SAM" id="SignalP"/>
    </source>
</evidence>
<sequence length="96" mass="11091">MKKIFALLTVFSLICRGLEGAWWEQPLPRNPLYYRCLFECQVCYDMYGYHFDSNKCGNNCVETAGKSIDVGCINPEYHRRTPQDSPTLHLNLPEGL</sequence>
<evidence type="ECO:0000313" key="2">
    <source>
        <dbReference type="EMBL" id="KOF73527.1"/>
    </source>
</evidence>
<dbReference type="InterPro" id="IPR006825">
    <property type="entry name" value="Eclosion"/>
</dbReference>
<proteinExistence type="predicted"/>
<dbReference type="AlphaFoldDB" id="A0A0L8G939"/>
<protein>
    <submittedName>
        <fullName evidence="2">Uncharacterized protein</fullName>
    </submittedName>
</protein>
<accession>A0A0L8G939</accession>
<organism evidence="2">
    <name type="scientific">Octopus bimaculoides</name>
    <name type="common">California two-spotted octopus</name>
    <dbReference type="NCBI Taxonomy" id="37653"/>
    <lineage>
        <taxon>Eukaryota</taxon>
        <taxon>Metazoa</taxon>
        <taxon>Spiralia</taxon>
        <taxon>Lophotrochozoa</taxon>
        <taxon>Mollusca</taxon>
        <taxon>Cephalopoda</taxon>
        <taxon>Coleoidea</taxon>
        <taxon>Octopodiformes</taxon>
        <taxon>Octopoda</taxon>
        <taxon>Incirrata</taxon>
        <taxon>Octopodidae</taxon>
        <taxon>Octopus</taxon>
    </lineage>
</organism>
<name>A0A0L8G939_OCTBM</name>
<feature type="chain" id="PRO_5005582899" evidence="1">
    <location>
        <begin position="21"/>
        <end position="96"/>
    </location>
</feature>
<keyword evidence="1" id="KW-0732">Signal</keyword>
<gene>
    <name evidence="2" type="ORF">OCBIM_22037767mg</name>
</gene>